<dbReference type="SUPFAM" id="SSF56300">
    <property type="entry name" value="Metallo-dependent phosphatases"/>
    <property type="match status" value="1"/>
</dbReference>
<dbReference type="AlphaFoldDB" id="A0A194QU61"/>
<accession>A0A194QU61</accession>
<evidence type="ECO:0000313" key="4">
    <source>
        <dbReference type="EMBL" id="KPJ07081.1"/>
    </source>
</evidence>
<dbReference type="InterPro" id="IPR006186">
    <property type="entry name" value="Ser/Thr-sp_prot-phosphatase"/>
</dbReference>
<dbReference type="GO" id="GO:0005634">
    <property type="term" value="C:nucleus"/>
    <property type="evidence" value="ECO:0007669"/>
    <property type="project" value="TreeGrafter"/>
</dbReference>
<dbReference type="GO" id="GO:0004722">
    <property type="term" value="F:protein serine/threonine phosphatase activity"/>
    <property type="evidence" value="ECO:0007669"/>
    <property type="project" value="UniProtKB-EC"/>
</dbReference>
<dbReference type="STRING" id="76193.A0A194QU61"/>
<dbReference type="Gene3D" id="3.60.21.10">
    <property type="match status" value="1"/>
</dbReference>
<comment type="catalytic activity">
    <reaction evidence="2">
        <text>O-phospho-L-threonyl-[protein] + H2O = L-threonyl-[protein] + phosphate</text>
        <dbReference type="Rhea" id="RHEA:47004"/>
        <dbReference type="Rhea" id="RHEA-COMP:11060"/>
        <dbReference type="Rhea" id="RHEA-COMP:11605"/>
        <dbReference type="ChEBI" id="CHEBI:15377"/>
        <dbReference type="ChEBI" id="CHEBI:30013"/>
        <dbReference type="ChEBI" id="CHEBI:43474"/>
        <dbReference type="ChEBI" id="CHEBI:61977"/>
        <dbReference type="EC" id="3.1.3.16"/>
    </reaction>
</comment>
<dbReference type="GO" id="GO:0005737">
    <property type="term" value="C:cytoplasm"/>
    <property type="evidence" value="ECO:0007669"/>
    <property type="project" value="TreeGrafter"/>
</dbReference>
<dbReference type="Pfam" id="PF00149">
    <property type="entry name" value="Metallophos"/>
    <property type="match status" value="1"/>
</dbReference>
<dbReference type="EC" id="3.1.3.16" evidence="2"/>
<dbReference type="PROSITE" id="PS00125">
    <property type="entry name" value="SER_THR_PHOSPHATASE"/>
    <property type="match status" value="1"/>
</dbReference>
<dbReference type="InterPro" id="IPR050341">
    <property type="entry name" value="PP1_catalytic_subunit"/>
</dbReference>
<dbReference type="PANTHER" id="PTHR11668:SF496">
    <property type="entry name" value="SERINE_THREONINE-PROTEIN PHOSPHATASE"/>
    <property type="match status" value="1"/>
</dbReference>
<evidence type="ECO:0000259" key="3">
    <source>
        <dbReference type="PROSITE" id="PS00125"/>
    </source>
</evidence>
<proteinExistence type="inferred from homology"/>
<keyword evidence="2" id="KW-0378">Hydrolase</keyword>
<keyword evidence="1" id="KW-0106">Calcium</keyword>
<dbReference type="InterPro" id="IPR029052">
    <property type="entry name" value="Metallo-depent_PP-like"/>
</dbReference>
<dbReference type="EMBL" id="KQ461191">
    <property type="protein sequence ID" value="KPJ07081.1"/>
    <property type="molecule type" value="Genomic_DNA"/>
</dbReference>
<dbReference type="InParanoid" id="A0A194QU61"/>
<evidence type="ECO:0000256" key="1">
    <source>
        <dbReference type="ARBA" id="ARBA00022837"/>
    </source>
</evidence>
<protein>
    <recommendedName>
        <fullName evidence="2">Serine/threonine-protein phosphatase</fullName>
        <ecNumber evidence="2">3.1.3.16</ecNumber>
    </recommendedName>
</protein>
<evidence type="ECO:0000313" key="5">
    <source>
        <dbReference type="Proteomes" id="UP000053240"/>
    </source>
</evidence>
<dbReference type="PANTHER" id="PTHR11668">
    <property type="entry name" value="SERINE/THREONINE PROTEIN PHOSPHATASE"/>
    <property type="match status" value="1"/>
</dbReference>
<dbReference type="InterPro" id="IPR004843">
    <property type="entry name" value="Calcineurin-like_PHP"/>
</dbReference>
<dbReference type="CDD" id="cd00144">
    <property type="entry name" value="MPP_PPP_family"/>
    <property type="match status" value="1"/>
</dbReference>
<name>A0A194QU61_PAPMA</name>
<dbReference type="InterPro" id="IPR011992">
    <property type="entry name" value="EF-hand-dom_pair"/>
</dbReference>
<organism evidence="4 5">
    <name type="scientific">Papilio machaon</name>
    <name type="common">Old World swallowtail butterfly</name>
    <dbReference type="NCBI Taxonomy" id="76193"/>
    <lineage>
        <taxon>Eukaryota</taxon>
        <taxon>Metazoa</taxon>
        <taxon>Ecdysozoa</taxon>
        <taxon>Arthropoda</taxon>
        <taxon>Hexapoda</taxon>
        <taxon>Insecta</taxon>
        <taxon>Pterygota</taxon>
        <taxon>Neoptera</taxon>
        <taxon>Endopterygota</taxon>
        <taxon>Lepidoptera</taxon>
        <taxon>Glossata</taxon>
        <taxon>Ditrysia</taxon>
        <taxon>Papilionoidea</taxon>
        <taxon>Papilionidae</taxon>
        <taxon>Papilioninae</taxon>
        <taxon>Papilio</taxon>
    </lineage>
</organism>
<sequence>MFKHYRELQDVVSLMVYCTSDKSFLLLKETSGEYWIPSIKSEKNSWKMSAHKLLFELFGTESGAQLSPLRVNKVWLPAHPAPCVYHAVYKLTIRADVKKRLKVKPSVRFRLQWVGEAELGRLQAHCALRSPELLLLATMFTGEPLKEADLADLDKGQLVEVGEESVLVGAVEAGVAAGAGGAASAAPSAQLLAAANYTKEDQMRLFREFVTLNFPALYMSQHVFSQLMLDIGWHRTVCNNLFRAADVSNRGGLSFQELVLWSAATEPVTQHSGLPAEIRCRYIFRYYDGDRDQKLQQVEVKELVAAARATRQLSTDALSVVRDVDLCYKQLGLQANSPLSLADFLRAVRELRLRGTSSLLRAPRSLLGYVIDLQERDCMAKAASVKSTTHFEPEGEVRPSKAKVDKLEVRDSTSWRRGREQYALASCVVRLEQDAPPAVLRLDCFEEEAVSASTIKLLSLSSTSLEVLAADSSPAETLAAVHYFASDINTPKLVKPAYTWAQQSELAALGAAVLKLSESVQVICAAEPRLLRLDSPIYAIGDLHGNLPALLAMEARLWPAGAALLPAGLLFLGDFVDRGAWGVELLAYLLAAKLQRPRGLHLVRGNHETRDIQTMFTFYTECTTKFGDVEGVKIWNAINNVFDVLPLAAVVDEKVFCCHGGIPPPWVCPRVSAILRVPVPLPRPAAQSHMAWELLWNDPVKLLSHHIYTVHFTFTPRHIAFTQIDIWNYRANKITASMAMELSANEGFAVNARRGTGHVFDQRALDRFLAANDLTHVVRAHELHQNGFMCNLRGKLISVFSSSRYCGGDNDSGVVLLQAGKLRLIRLSD</sequence>
<gene>
    <name evidence="4" type="ORF">RR48_07928</name>
</gene>
<evidence type="ECO:0000256" key="2">
    <source>
        <dbReference type="RuleBase" id="RU004273"/>
    </source>
</evidence>
<dbReference type="Gene3D" id="1.10.238.10">
    <property type="entry name" value="EF-hand"/>
    <property type="match status" value="1"/>
</dbReference>
<dbReference type="PROSITE" id="PS00018">
    <property type="entry name" value="EF_HAND_1"/>
    <property type="match status" value="1"/>
</dbReference>
<feature type="domain" description="Serine/threonine specific protein phosphatases" evidence="3">
    <location>
        <begin position="603"/>
        <end position="608"/>
    </location>
</feature>
<dbReference type="InterPro" id="IPR018247">
    <property type="entry name" value="EF_Hand_1_Ca_BS"/>
</dbReference>
<dbReference type="SUPFAM" id="SSF47473">
    <property type="entry name" value="EF-hand"/>
    <property type="match status" value="1"/>
</dbReference>
<keyword evidence="5" id="KW-1185">Reference proteome</keyword>
<dbReference type="SMART" id="SM00156">
    <property type="entry name" value="PP2Ac"/>
    <property type="match status" value="1"/>
</dbReference>
<comment type="similarity">
    <text evidence="2">Belongs to the PPP phosphatase family.</text>
</comment>
<dbReference type="Proteomes" id="UP000053240">
    <property type="component" value="Unassembled WGS sequence"/>
</dbReference>
<reference evidence="4 5" key="1">
    <citation type="journal article" date="2015" name="Nat. Commun.">
        <title>Outbred genome sequencing and CRISPR/Cas9 gene editing in butterflies.</title>
        <authorList>
            <person name="Li X."/>
            <person name="Fan D."/>
            <person name="Zhang W."/>
            <person name="Liu G."/>
            <person name="Zhang L."/>
            <person name="Zhao L."/>
            <person name="Fang X."/>
            <person name="Chen L."/>
            <person name="Dong Y."/>
            <person name="Chen Y."/>
            <person name="Ding Y."/>
            <person name="Zhao R."/>
            <person name="Feng M."/>
            <person name="Zhu Y."/>
            <person name="Feng Y."/>
            <person name="Jiang X."/>
            <person name="Zhu D."/>
            <person name="Xiang H."/>
            <person name="Feng X."/>
            <person name="Li S."/>
            <person name="Wang J."/>
            <person name="Zhang G."/>
            <person name="Kronforst M.R."/>
            <person name="Wang W."/>
        </authorList>
    </citation>
    <scope>NUCLEOTIDE SEQUENCE [LARGE SCALE GENOMIC DNA]</scope>
    <source>
        <strain evidence="4">Ya'a_city_454_Pm</strain>
        <tissue evidence="4">Whole body</tissue>
    </source>
</reference>
<dbReference type="PRINTS" id="PR00114">
    <property type="entry name" value="STPHPHTASE"/>
</dbReference>